<organism evidence="1 2">
    <name type="scientific">Sphingomonas desiccabilis</name>
    <dbReference type="NCBI Taxonomy" id="429134"/>
    <lineage>
        <taxon>Bacteria</taxon>
        <taxon>Pseudomonadati</taxon>
        <taxon>Pseudomonadota</taxon>
        <taxon>Alphaproteobacteria</taxon>
        <taxon>Sphingomonadales</taxon>
        <taxon>Sphingomonadaceae</taxon>
        <taxon>Sphingomonas</taxon>
    </lineage>
</organism>
<dbReference type="Gene3D" id="3.40.50.1820">
    <property type="entry name" value="alpha/beta hydrolase"/>
    <property type="match status" value="1"/>
</dbReference>
<dbReference type="AlphaFoldDB" id="A0A4Q2IYI2"/>
<name>A0A4Q2IYI2_9SPHN</name>
<dbReference type="Proteomes" id="UP000292347">
    <property type="component" value="Unassembled WGS sequence"/>
</dbReference>
<dbReference type="GO" id="GO:0016787">
    <property type="term" value="F:hydrolase activity"/>
    <property type="evidence" value="ECO:0007669"/>
    <property type="project" value="UniProtKB-KW"/>
</dbReference>
<sequence length="343" mass="36979">MSVFGHWIPAATLFLSLPAETPMPPRLMPNEVQRPAALRIPRGRQTFDAREALNGATATRRRCTEVPDAYWVPIPGGGACIRTYPAANRSGGGTMLVYLPGDVLLRGRGGVRLIAGSYARRSPADIRQEMTGWSRNGGVPAIFIARPGLYGSSGNHGARRRIDEVRLVDGALDRIKARYRVSRFILAGQSGGGHLVAALVNRRRDIAAAFIGSGLVSAVEVMRAYQARRRRDAGPVEDPNAVYDPIGHVGEIAGPGPDIFVLSDPGDRIVPFLSQRHYVERLRSAGRHPTHILLRGEGRSRHLLAEPMKAGAALYARGEDAAAISAALRAMAPLPSPPEEAQH</sequence>
<proteinExistence type="predicted"/>
<keyword evidence="2" id="KW-1185">Reference proteome</keyword>
<dbReference type="SUPFAM" id="SSF53474">
    <property type="entry name" value="alpha/beta-Hydrolases"/>
    <property type="match status" value="1"/>
</dbReference>
<evidence type="ECO:0000313" key="1">
    <source>
        <dbReference type="EMBL" id="RXZ35566.1"/>
    </source>
</evidence>
<dbReference type="InterPro" id="IPR029058">
    <property type="entry name" value="AB_hydrolase_fold"/>
</dbReference>
<evidence type="ECO:0000313" key="2">
    <source>
        <dbReference type="Proteomes" id="UP000292347"/>
    </source>
</evidence>
<gene>
    <name evidence="1" type="ORF">EO081_08145</name>
</gene>
<accession>A0A4Q2IYI2</accession>
<reference evidence="1 2" key="1">
    <citation type="submission" date="2019-01" db="EMBL/GenBank/DDBJ databases">
        <title>Sphingomonas mucosissima sp. nov. and Sphingomonas desiccabilis sp. nov., from biological soil crusts in the Colorado Plateau, USA.</title>
        <authorList>
            <person name="Zhu D."/>
        </authorList>
    </citation>
    <scope>NUCLEOTIDE SEQUENCE [LARGE SCALE GENOMIC DNA]</scope>
    <source>
        <strain evidence="1 2">CP1D</strain>
    </source>
</reference>
<keyword evidence="1" id="KW-0378">Hydrolase</keyword>
<dbReference type="EMBL" id="SDPT01000001">
    <property type="protein sequence ID" value="RXZ35566.1"/>
    <property type="molecule type" value="Genomic_DNA"/>
</dbReference>
<comment type="caution">
    <text evidence="1">The sequence shown here is derived from an EMBL/GenBank/DDBJ whole genome shotgun (WGS) entry which is preliminary data.</text>
</comment>
<protein>
    <submittedName>
        <fullName evidence="1">Alpha/beta hydrolase</fullName>
    </submittedName>
</protein>